<proteinExistence type="predicted"/>
<dbReference type="Proteomes" id="UP000007486">
    <property type="component" value="Chromosome"/>
</dbReference>
<sequence>MKLISKQEYDELMKFMQPKLRSLWNHENNERKKQGKEPLNVFQFGFSIMDIDHYYIDDNYDFYLVFNSTFLNLIYSKIQKAMEKFPEKFGTGNANDVIDAIYAISAFDKLGDKDEYVRFLIDHPCCYIVYRKNNEFEEDILRIDILRLIKKNKEDPTKSDFIGGLMHTLKHFSIDDKNLSTGTYVHNVFDIHYIVYLIAMAFRLKTGERCTYKAIQELSNAIMLASFYKEEVSGIYFLNSYYKKQSIVKEAK</sequence>
<accession>F0R7H5</accession>
<keyword evidence="2" id="KW-1185">Reference proteome</keyword>
<dbReference type="EMBL" id="CP002530">
    <property type="protein sequence ID" value="ADY38019.1"/>
    <property type="molecule type" value="Genomic_DNA"/>
</dbReference>
<gene>
    <name evidence="1" type="ordered locus">Bacsa_3495</name>
</gene>
<name>F0R7H5_PHOSB</name>
<evidence type="ECO:0000313" key="1">
    <source>
        <dbReference type="EMBL" id="ADY38019.1"/>
    </source>
</evidence>
<dbReference type="AlphaFoldDB" id="F0R7H5"/>
<organism evidence="1 2">
    <name type="scientific">Phocaeicola salanitronis (strain DSM 18170 / JCM 13657 / CCUG 60908 / BL78)</name>
    <name type="common">Bacteroides salanitronis</name>
    <dbReference type="NCBI Taxonomy" id="667015"/>
    <lineage>
        <taxon>Bacteria</taxon>
        <taxon>Pseudomonadati</taxon>
        <taxon>Bacteroidota</taxon>
        <taxon>Bacteroidia</taxon>
        <taxon>Bacteroidales</taxon>
        <taxon>Bacteroidaceae</taxon>
        <taxon>Phocaeicola</taxon>
    </lineage>
</organism>
<protein>
    <submittedName>
        <fullName evidence="1">Uncharacterized protein</fullName>
    </submittedName>
</protein>
<dbReference type="HOGENOM" id="CLU_1123741_0_0_10"/>
<dbReference type="OrthoDB" id="1448182at2"/>
<dbReference type="eggNOG" id="ENOG5030XCN">
    <property type="taxonomic scope" value="Bacteria"/>
</dbReference>
<dbReference type="KEGG" id="bsa:Bacsa_3495"/>
<dbReference type="STRING" id="667015.Bacsa_3495"/>
<reference evidence="1 2" key="1">
    <citation type="journal article" date="2011" name="Stand. Genomic Sci.">
        <title>Complete genome sequence of Bacteroides salanitronis type strain (BL78).</title>
        <authorList>
            <person name="Gronow S."/>
            <person name="Held B."/>
            <person name="Lucas S."/>
            <person name="Lapidus A."/>
            <person name="Del Rio T.G."/>
            <person name="Nolan M."/>
            <person name="Tice H."/>
            <person name="Deshpande S."/>
            <person name="Cheng J.F."/>
            <person name="Pitluck S."/>
            <person name="Liolios K."/>
            <person name="Pagani I."/>
            <person name="Ivanova N."/>
            <person name="Mavromatis K."/>
            <person name="Pati A."/>
            <person name="Tapia R."/>
            <person name="Han C."/>
            <person name="Goodwin L."/>
            <person name="Chen A."/>
            <person name="Palaniappan K."/>
            <person name="Land M."/>
            <person name="Hauser L."/>
            <person name="Chang Y.J."/>
            <person name="Jeffries C.D."/>
            <person name="Brambilla E.M."/>
            <person name="Rohde M."/>
            <person name="Goker M."/>
            <person name="Detter J.C."/>
            <person name="Woyke T."/>
            <person name="Bristow J."/>
            <person name="Markowitz V."/>
            <person name="Hugenholtz P."/>
            <person name="Kyrpides N.C."/>
            <person name="Klenk H.P."/>
            <person name="Eisen J.A."/>
        </authorList>
    </citation>
    <scope>NUCLEOTIDE SEQUENCE [LARGE SCALE GENOMIC DNA]</scope>
    <source>
        <strain evidence="1 2">DSM 18170</strain>
    </source>
</reference>
<dbReference type="RefSeq" id="WP_013619375.1">
    <property type="nucleotide sequence ID" value="NC_015164.1"/>
</dbReference>
<evidence type="ECO:0000313" key="2">
    <source>
        <dbReference type="Proteomes" id="UP000007486"/>
    </source>
</evidence>